<gene>
    <name evidence="4" type="ORF">DB30_07475</name>
</gene>
<feature type="domain" description="Peptidase S33 tripeptidyl aminopeptidase-like C-terminal" evidence="3">
    <location>
        <begin position="396"/>
        <end position="485"/>
    </location>
</feature>
<comment type="caution">
    <text evidence="4">The sequence shown here is derived from an EMBL/GenBank/DDBJ whole genome shotgun (WGS) entry which is preliminary data.</text>
</comment>
<dbReference type="AlphaFoldDB" id="A0A0C2D149"/>
<organism evidence="4 5">
    <name type="scientific">Enhygromyxa salina</name>
    <dbReference type="NCBI Taxonomy" id="215803"/>
    <lineage>
        <taxon>Bacteria</taxon>
        <taxon>Pseudomonadati</taxon>
        <taxon>Myxococcota</taxon>
        <taxon>Polyangia</taxon>
        <taxon>Nannocystales</taxon>
        <taxon>Nannocystaceae</taxon>
        <taxon>Enhygromyxa</taxon>
    </lineage>
</organism>
<protein>
    <submittedName>
        <fullName evidence="4">Hydrolase, alpha/beta hydrolase fold family protein</fullName>
    </submittedName>
</protein>
<reference evidence="4 5" key="1">
    <citation type="submission" date="2014-12" db="EMBL/GenBank/DDBJ databases">
        <title>Genome assembly of Enhygromyxa salina DSM 15201.</title>
        <authorList>
            <person name="Sharma G."/>
            <person name="Subramanian S."/>
        </authorList>
    </citation>
    <scope>NUCLEOTIDE SEQUENCE [LARGE SCALE GENOMIC DNA]</scope>
    <source>
        <strain evidence="4 5">DSM 15201</strain>
    </source>
</reference>
<dbReference type="GO" id="GO:0016787">
    <property type="term" value="F:hydrolase activity"/>
    <property type="evidence" value="ECO:0007669"/>
    <property type="project" value="UniProtKB-KW"/>
</dbReference>
<dbReference type="Proteomes" id="UP000031599">
    <property type="component" value="Unassembled WGS sequence"/>
</dbReference>
<dbReference type="SUPFAM" id="SSF53474">
    <property type="entry name" value="alpha/beta-Hydrolases"/>
    <property type="match status" value="1"/>
</dbReference>
<keyword evidence="4" id="KW-0378">Hydrolase</keyword>
<evidence type="ECO:0000259" key="3">
    <source>
        <dbReference type="Pfam" id="PF08386"/>
    </source>
</evidence>
<proteinExistence type="predicted"/>
<dbReference type="InterPro" id="IPR013595">
    <property type="entry name" value="Pept_S33_TAP-like_C"/>
</dbReference>
<dbReference type="Pfam" id="PF00561">
    <property type="entry name" value="Abhydrolase_1"/>
    <property type="match status" value="1"/>
</dbReference>
<accession>A0A0C2D149</accession>
<feature type="signal peptide" evidence="1">
    <location>
        <begin position="1"/>
        <end position="37"/>
    </location>
</feature>
<dbReference type="GO" id="GO:0016020">
    <property type="term" value="C:membrane"/>
    <property type="evidence" value="ECO:0007669"/>
    <property type="project" value="TreeGrafter"/>
</dbReference>
<dbReference type="Gene3D" id="3.40.50.1820">
    <property type="entry name" value="alpha/beta hydrolase"/>
    <property type="match status" value="1"/>
</dbReference>
<name>A0A0C2D149_9BACT</name>
<dbReference type="PANTHER" id="PTHR43798">
    <property type="entry name" value="MONOACYLGLYCEROL LIPASE"/>
    <property type="match status" value="1"/>
</dbReference>
<evidence type="ECO:0000259" key="2">
    <source>
        <dbReference type="Pfam" id="PF00561"/>
    </source>
</evidence>
<sequence length="540" mass="57143">MTLMAWYGRLSMRLPARTRRVATLALGMALAGCGSSAGDQPRAAPSIELTDCGVASVEAKCGVLHVEENRDAPNGRTIELAILVAPATTRTPASDPVFLLAGGPGQGAASLAGMILHKFGAIRRDRDMVFVDVRGTGESGPLACDVEHPEDLSELLGGVFEVSRLQACLDSYAADQADQIDLTQYTTNRMVEDLEEVRAALGYGPINLLAISYGSLVAQVYMRRYPDQLRSVVLDGVAPLDQQVLLGTPANTERAMQLVFADCREQPACAGAYPGLERKLAQVLTELEQNRVLERLEHPRTGEQVQVDITAAGFTQVLAGALYSSSTTALVPLLIERAHAGDYGPLAAVGLRMASSSKTMSMGLYLSVSCAEQLAAVNEATRRAATAGLETFTDHALEQLEQACAVWPHATINADFHQPVASSIPTLLLSGRYDPVTPPAFGAQVEAQLSNARHVEVGAVSHGVWHHGCAPQLIAGFFANPDPAGLDPACLHALTRPRAFLGPNGPWQASVSVPAAPPAKPEPVEPIGGILAQGQLLQRP</sequence>
<keyword evidence="1" id="KW-0732">Signal</keyword>
<feature type="chain" id="PRO_5002159409" evidence="1">
    <location>
        <begin position="38"/>
        <end position="540"/>
    </location>
</feature>
<dbReference type="EMBL" id="JMCC02000086">
    <property type="protein sequence ID" value="KIG13872.1"/>
    <property type="molecule type" value="Genomic_DNA"/>
</dbReference>
<dbReference type="InterPro" id="IPR000073">
    <property type="entry name" value="AB_hydrolase_1"/>
</dbReference>
<evidence type="ECO:0000313" key="4">
    <source>
        <dbReference type="EMBL" id="KIG13872.1"/>
    </source>
</evidence>
<feature type="domain" description="AB hydrolase-1" evidence="2">
    <location>
        <begin position="96"/>
        <end position="255"/>
    </location>
</feature>
<dbReference type="InterPro" id="IPR029058">
    <property type="entry name" value="AB_hydrolase_fold"/>
</dbReference>
<evidence type="ECO:0000313" key="5">
    <source>
        <dbReference type="Proteomes" id="UP000031599"/>
    </source>
</evidence>
<dbReference type="Pfam" id="PF08386">
    <property type="entry name" value="Abhydrolase_4"/>
    <property type="match status" value="1"/>
</dbReference>
<dbReference type="InterPro" id="IPR050266">
    <property type="entry name" value="AB_hydrolase_sf"/>
</dbReference>
<evidence type="ECO:0000256" key="1">
    <source>
        <dbReference type="SAM" id="SignalP"/>
    </source>
</evidence>
<dbReference type="PANTHER" id="PTHR43798:SF27">
    <property type="entry name" value="HYDROLASE ALPHA_BETA HYDROLASE FOLD FAMILY"/>
    <property type="match status" value="1"/>
</dbReference>